<dbReference type="GO" id="GO:0016301">
    <property type="term" value="F:kinase activity"/>
    <property type="evidence" value="ECO:0007669"/>
    <property type="project" value="UniProtKB-KW"/>
</dbReference>
<keyword evidence="9" id="KW-1185">Reference proteome</keyword>
<reference evidence="9" key="1">
    <citation type="journal article" date="2019" name="Int. J. Syst. Evol. Microbiol.">
        <title>The Global Catalogue of Microorganisms (GCM) 10K type strain sequencing project: providing services to taxonomists for standard genome sequencing and annotation.</title>
        <authorList>
            <consortium name="The Broad Institute Genomics Platform"/>
            <consortium name="The Broad Institute Genome Sequencing Center for Infectious Disease"/>
            <person name="Wu L."/>
            <person name="Ma J."/>
        </authorList>
    </citation>
    <scope>NUCLEOTIDE SEQUENCE [LARGE SCALE GENOMIC DNA]</scope>
    <source>
        <strain evidence="9">TISTR 1827</strain>
    </source>
</reference>
<dbReference type="PANTHER" id="PTHR21060:SF15">
    <property type="entry name" value="ACETATE KINASE-RELATED"/>
    <property type="match status" value="1"/>
</dbReference>
<evidence type="ECO:0000313" key="9">
    <source>
        <dbReference type="Proteomes" id="UP001597493"/>
    </source>
</evidence>
<feature type="site" description="Transition state stabilizer" evidence="6">
    <location>
        <position position="241"/>
    </location>
</feature>
<dbReference type="PROSITE" id="PS01075">
    <property type="entry name" value="ACETATE_KINASE_1"/>
    <property type="match status" value="1"/>
</dbReference>
<keyword evidence="6" id="KW-0460">Magnesium</keyword>
<keyword evidence="6" id="KW-0479">Metal-binding</keyword>
<dbReference type="SUPFAM" id="SSF53067">
    <property type="entry name" value="Actin-like ATPase domain"/>
    <property type="match status" value="2"/>
</dbReference>
<name>A0ABW5R0D1_9BACL</name>
<organism evidence="8 9">
    <name type="scientific">Paenibacillus thailandensis</name>
    <dbReference type="NCBI Taxonomy" id="393250"/>
    <lineage>
        <taxon>Bacteria</taxon>
        <taxon>Bacillati</taxon>
        <taxon>Bacillota</taxon>
        <taxon>Bacilli</taxon>
        <taxon>Bacillales</taxon>
        <taxon>Paenibacillaceae</taxon>
        <taxon>Paenibacillus</taxon>
    </lineage>
</organism>
<feature type="binding site" evidence="6">
    <location>
        <position position="385"/>
    </location>
    <ligand>
        <name>Mg(2+)</name>
        <dbReference type="ChEBI" id="CHEBI:18420"/>
    </ligand>
</feature>
<comment type="cofactor">
    <cofactor evidence="6">
        <name>Mg(2+)</name>
        <dbReference type="ChEBI" id="CHEBI:18420"/>
    </cofactor>
    <cofactor evidence="6">
        <name>Mn(2+)</name>
        <dbReference type="ChEBI" id="CHEBI:29035"/>
    </cofactor>
    <text evidence="6">Mg(2+). Can also accept Mn(2+).</text>
</comment>
<feature type="binding site" evidence="6">
    <location>
        <position position="7"/>
    </location>
    <ligand>
        <name>Mg(2+)</name>
        <dbReference type="ChEBI" id="CHEBI:18420"/>
    </ligand>
</feature>
<dbReference type="InterPro" id="IPR023865">
    <property type="entry name" value="Aliphatic_acid_kinase_CS"/>
</dbReference>
<dbReference type="InterPro" id="IPR000890">
    <property type="entry name" value="Aliphatic_acid_kin_short-chain"/>
</dbReference>
<dbReference type="Gene3D" id="3.30.420.40">
    <property type="match status" value="2"/>
</dbReference>
<dbReference type="CDD" id="cd24010">
    <property type="entry name" value="ASKHA_NBD_AcK_PK"/>
    <property type="match status" value="1"/>
</dbReference>
<feature type="binding site" evidence="6">
    <location>
        <begin position="331"/>
        <end position="335"/>
    </location>
    <ligand>
        <name>ATP</name>
        <dbReference type="ChEBI" id="CHEBI:30616"/>
    </ligand>
</feature>
<dbReference type="EMBL" id="JBHUMY010000020">
    <property type="protein sequence ID" value="MFD2661921.1"/>
    <property type="molecule type" value="Genomic_DNA"/>
</dbReference>
<evidence type="ECO:0000256" key="5">
    <source>
        <dbReference type="ARBA" id="ARBA00022840"/>
    </source>
</evidence>
<dbReference type="EC" id="2.7.2.1" evidence="6"/>
<evidence type="ECO:0000256" key="7">
    <source>
        <dbReference type="RuleBase" id="RU003835"/>
    </source>
</evidence>
<comment type="similarity">
    <text evidence="1 6 7">Belongs to the acetokinase family.</text>
</comment>
<evidence type="ECO:0000256" key="4">
    <source>
        <dbReference type="ARBA" id="ARBA00022777"/>
    </source>
</evidence>
<comment type="subcellular location">
    <subcellularLocation>
        <location evidence="6">Cytoplasm</location>
    </subcellularLocation>
</comment>
<feature type="binding site" evidence="6">
    <location>
        <position position="14"/>
    </location>
    <ligand>
        <name>ATP</name>
        <dbReference type="ChEBI" id="CHEBI:30616"/>
    </ligand>
</feature>
<sequence length="403" mass="44343">MKILVINAGSSSLKYQLYNMLDESVLASGRVERIGMDSSIVTHEPAGKPEARQVSEILDHVTAVRRVLEMLVDAEYGVLTEIGEIDAVGHRIVHGGETFKESVVVNQEVKLEIRRLFDLAPLHNPAHMMGINAVEANLPDVPQVVVFDTAFHQSMPRTSYLYPIPTILYSRHKVRRYGFHGTSHKYVSGQAADYLGKPIESLKIVSCHIGNGASCTAILNGKSYDTSMGMTPLEGLMMGTRSGDLDPAIVPYVMNKEELTLSEVNSMLNKHSGMLAVSGLSSDMREIEQAMEEGDAKAKLAFDMYVYRLRKYIGAYTAAMNGIDVLLFTAGVGENSSALRKAVCEGLTFLGVELDDEKNAVRSKETRRISSESSKVQVLVVPTNEELLIARDTYDLVKRKLNG</sequence>
<dbReference type="HAMAP" id="MF_00020">
    <property type="entry name" value="Acetate_kinase"/>
    <property type="match status" value="1"/>
</dbReference>
<comment type="catalytic activity">
    <reaction evidence="6">
        <text>acetate + ATP = acetyl phosphate + ADP</text>
        <dbReference type="Rhea" id="RHEA:11352"/>
        <dbReference type="ChEBI" id="CHEBI:22191"/>
        <dbReference type="ChEBI" id="CHEBI:30089"/>
        <dbReference type="ChEBI" id="CHEBI:30616"/>
        <dbReference type="ChEBI" id="CHEBI:456216"/>
        <dbReference type="EC" id="2.7.2.1"/>
    </reaction>
</comment>
<feature type="binding site" evidence="6">
    <location>
        <begin position="283"/>
        <end position="285"/>
    </location>
    <ligand>
        <name>ATP</name>
        <dbReference type="ChEBI" id="CHEBI:30616"/>
    </ligand>
</feature>
<comment type="pathway">
    <text evidence="6">Metabolic intermediate biosynthesis; acetyl-CoA biosynthesis; acetyl-CoA from acetate: step 1/2.</text>
</comment>
<proteinExistence type="inferred from homology"/>
<comment type="caution">
    <text evidence="8">The sequence shown here is derived from an EMBL/GenBank/DDBJ whole genome shotgun (WGS) entry which is preliminary data.</text>
</comment>
<comment type="function">
    <text evidence="6">Catalyzes the formation of acetyl phosphate from acetate and ATP. Can also catalyze the reverse reaction.</text>
</comment>
<gene>
    <name evidence="6" type="primary">ackA</name>
    <name evidence="8" type="ORF">ACFSW5_16825</name>
</gene>
<dbReference type="InterPro" id="IPR004372">
    <property type="entry name" value="Ac/propionate_kinase"/>
</dbReference>
<dbReference type="Pfam" id="PF00871">
    <property type="entry name" value="Acetate_kinase"/>
    <property type="match status" value="1"/>
</dbReference>
<keyword evidence="2 6" id="KW-0808">Transferase</keyword>
<feature type="site" description="Transition state stabilizer" evidence="6">
    <location>
        <position position="180"/>
    </location>
</feature>
<feature type="binding site" evidence="6">
    <location>
        <begin position="208"/>
        <end position="212"/>
    </location>
    <ligand>
        <name>ATP</name>
        <dbReference type="ChEBI" id="CHEBI:30616"/>
    </ligand>
</feature>
<evidence type="ECO:0000256" key="2">
    <source>
        <dbReference type="ARBA" id="ARBA00022679"/>
    </source>
</evidence>
<dbReference type="NCBIfam" id="TIGR00016">
    <property type="entry name" value="ackA"/>
    <property type="match status" value="1"/>
</dbReference>
<dbReference type="Proteomes" id="UP001597493">
    <property type="component" value="Unassembled WGS sequence"/>
</dbReference>
<dbReference type="PANTHER" id="PTHR21060">
    <property type="entry name" value="ACETATE KINASE"/>
    <property type="match status" value="1"/>
</dbReference>
<keyword evidence="3 6" id="KW-0547">Nucleotide-binding</keyword>
<keyword evidence="6" id="KW-0963">Cytoplasm</keyword>
<evidence type="ECO:0000256" key="1">
    <source>
        <dbReference type="ARBA" id="ARBA00008748"/>
    </source>
</evidence>
<evidence type="ECO:0000256" key="3">
    <source>
        <dbReference type="ARBA" id="ARBA00022741"/>
    </source>
</evidence>
<protein>
    <recommendedName>
        <fullName evidence="6">Acetate kinase</fullName>
        <ecNumber evidence="6">2.7.2.1</ecNumber>
    </recommendedName>
    <alternativeName>
        <fullName evidence="6">Acetokinase</fullName>
    </alternativeName>
</protein>
<feature type="binding site" evidence="6">
    <location>
        <position position="91"/>
    </location>
    <ligand>
        <name>substrate</name>
    </ligand>
</feature>
<feature type="active site" description="Proton donor/acceptor" evidence="6">
    <location>
        <position position="148"/>
    </location>
</feature>
<accession>A0ABW5R0D1</accession>
<comment type="subunit">
    <text evidence="6">Homodimer.</text>
</comment>
<evidence type="ECO:0000256" key="6">
    <source>
        <dbReference type="HAMAP-Rule" id="MF_00020"/>
    </source>
</evidence>
<dbReference type="PIRSF" id="PIRSF000722">
    <property type="entry name" value="Acetate_prop_kin"/>
    <property type="match status" value="1"/>
</dbReference>
<keyword evidence="4 6" id="KW-0418">Kinase</keyword>
<dbReference type="InterPro" id="IPR043129">
    <property type="entry name" value="ATPase_NBD"/>
</dbReference>
<dbReference type="PRINTS" id="PR00471">
    <property type="entry name" value="ACETATEKNASE"/>
</dbReference>
<dbReference type="RefSeq" id="WP_379275471.1">
    <property type="nucleotide sequence ID" value="NZ_JBHUGT010000029.1"/>
</dbReference>
<evidence type="ECO:0000313" key="8">
    <source>
        <dbReference type="EMBL" id="MFD2661921.1"/>
    </source>
</evidence>
<keyword evidence="5 6" id="KW-0067">ATP-binding</keyword>